<dbReference type="OrthoDB" id="9959000at2"/>
<evidence type="ECO:0000313" key="1">
    <source>
        <dbReference type="EMBL" id="KOF01969.1"/>
    </source>
</evidence>
<evidence type="ECO:0000313" key="2">
    <source>
        <dbReference type="Proteomes" id="UP000036908"/>
    </source>
</evidence>
<dbReference type="PATRIC" id="fig|1566026.4.peg.1237"/>
<accession>A0A0L8AHU3</accession>
<comment type="caution">
    <text evidence="1">The sequence shown here is derived from an EMBL/GenBank/DDBJ whole genome shotgun (WGS) entry which is preliminary data.</text>
</comment>
<dbReference type="AlphaFoldDB" id="A0A0L8AHU3"/>
<proteinExistence type="predicted"/>
<protein>
    <submittedName>
        <fullName evidence="1">Uncharacterized protein</fullName>
    </submittedName>
</protein>
<dbReference type="Proteomes" id="UP000036908">
    <property type="component" value="Unassembled WGS sequence"/>
</dbReference>
<reference evidence="2" key="1">
    <citation type="submission" date="2014-11" db="EMBL/GenBank/DDBJ databases">
        <title>Genome sequencing of Roseivirga sp. D-25.</title>
        <authorList>
            <person name="Selvaratnam C."/>
            <person name="Thevarajoo S."/>
            <person name="Goh K.M."/>
            <person name="Eee R."/>
            <person name="Chan K.-G."/>
            <person name="Chong C.S."/>
        </authorList>
    </citation>
    <scope>NUCLEOTIDE SEQUENCE [LARGE SCALE GENOMIC DNA]</scope>
    <source>
        <strain evidence="2">D-25</strain>
    </source>
</reference>
<gene>
    <name evidence="1" type="ORF">OB69_14630</name>
</gene>
<organism evidence="1 2">
    <name type="scientific">Roseivirga seohaensis subsp. aquiponti</name>
    <dbReference type="NCBI Taxonomy" id="1566026"/>
    <lineage>
        <taxon>Bacteria</taxon>
        <taxon>Pseudomonadati</taxon>
        <taxon>Bacteroidota</taxon>
        <taxon>Cytophagia</taxon>
        <taxon>Cytophagales</taxon>
        <taxon>Roseivirgaceae</taxon>
        <taxon>Roseivirga</taxon>
    </lineage>
</organism>
<keyword evidence="2" id="KW-1185">Reference proteome</keyword>
<dbReference type="RefSeq" id="WP_053224489.1">
    <property type="nucleotide sequence ID" value="NZ_JSVA01000017.1"/>
</dbReference>
<dbReference type="EMBL" id="JSVA01000017">
    <property type="protein sequence ID" value="KOF01969.1"/>
    <property type="molecule type" value="Genomic_DNA"/>
</dbReference>
<sequence>MAKIRTWDYEKVVETRVIEGNTVELDIRLLKLENLQDYINSGKKTIKFREKRNPKNYGIRGLSVHHTCEEIKSQNLDITNERRWLDIGDKNIRIELKGNTLIFCDKFFGFRISGGSLTLDLGGGTIDCGLEVAQAQNWCNLEEPNAELRLDNASFFKIGDNICSSFSGTNSTYNTNFCYLDSAPTDTNTLTGFNFVKGQKETGPPIIPRNSYVSNGCIWGGEAPTFSGTGDIIIKNGFVQNGLNYFKFINSNENISLDVELNCLHFCGQFLDGLIMGSENVHTTPLGNINTDIQSCYFGKSYDVAKQGIAWNSIGNLLINRCHFARGNHDPEVYQDIDLDTTNSIPGNITISNSVFDGKKKNFLDYDDNPNPYKIGHHYIESFGNKYRFMYLNCLSVLQVRFVNNLVITNCLFENYEKQLIITQLTKFPFKINSIQCDNSIHNSCTPLTIDFLLPEKSQSNLLDEGGLLKRNAQGSLVYLDDLENCDLGPVKFSSCIFQDVRQFWAAFLDYKSDLTTLYPEIKAPIQLKRELLSNHITFENCSFVKNKPDSRNTVGSQIPNQTVGNQNFINTTIINYTNDAHYFGIYVKMNNETGLPEEGYELNDLTLEGYLKILRGRVIIRESINHGNPTQPNRPTLEIKYFNKGQFVMFDPKWAESSYKEARIPLWTLKNTDKVVSHRLTPSHQYNSGALDEHDRTVNDFINKKRTQANQIKAFFDSL</sequence>
<name>A0A0L8AHU3_9BACT</name>